<evidence type="ECO:0000256" key="1">
    <source>
        <dbReference type="ARBA" id="ARBA00022761"/>
    </source>
</evidence>
<proteinExistence type="inferred from homology"/>
<dbReference type="InterPro" id="IPR000896">
    <property type="entry name" value="Hemocyanin/hexamerin_mid_dom"/>
</dbReference>
<dbReference type="PROSITE" id="PS00209">
    <property type="entry name" value="HEMOCYANIN_1"/>
    <property type="match status" value="1"/>
</dbReference>
<dbReference type="PANTHER" id="PTHR11511:SF5">
    <property type="entry name" value="FAT-BODY PROTEIN 1-RELATED"/>
    <property type="match status" value="1"/>
</dbReference>
<dbReference type="PANTHER" id="PTHR11511">
    <property type="entry name" value="LARVAL STORAGE PROTEIN/PHENOLOXIDASE"/>
    <property type="match status" value="1"/>
</dbReference>
<dbReference type="GO" id="GO:0045735">
    <property type="term" value="F:nutrient reservoir activity"/>
    <property type="evidence" value="ECO:0007669"/>
    <property type="project" value="UniProtKB-KW"/>
</dbReference>
<keyword evidence="8" id="KW-1185">Reference proteome</keyword>
<dbReference type="Proteomes" id="UP000691718">
    <property type="component" value="Unassembled WGS sequence"/>
</dbReference>
<evidence type="ECO:0000259" key="5">
    <source>
        <dbReference type="Pfam" id="PF03722"/>
    </source>
</evidence>
<feature type="domain" description="Hemocyanin middle" evidence="4">
    <location>
        <begin position="164"/>
        <end position="438"/>
    </location>
</feature>
<protein>
    <submittedName>
        <fullName evidence="7">(apollo) hypothetical protein</fullName>
    </submittedName>
</protein>
<accession>A0A8S3X5F0</accession>
<evidence type="ECO:0000313" key="8">
    <source>
        <dbReference type="Proteomes" id="UP000691718"/>
    </source>
</evidence>
<gene>
    <name evidence="7" type="ORF">PAPOLLO_LOCUS14115</name>
</gene>
<sequence length="752" mass="88232">MKLVWVAAVLAVATASVVKDDQLSVLIGKDPLVNLDIKSKELCILKLLNHILQPTMYEDIRDVAREYVLEENIDNYLQVDVVKKFIHMFKLGMLPRGEIFVHTNELHIEQAVKVFRLLYFAKDFDTFIRTACWLRERINGGMFVYALTCAVFHRTDCRGVTIPAPYEIYPYFFVDSNIINKAFMMKMTRAAKDPVIQNYYGIKVTDKNLVVIDWRKGLRHALSEDDKISYFTEDIDLNTYMYYLHMSYPYWMNDDAYGLQKERRGEVMMYAYQQLLARLRLERLSHGMCDIKMIKWNDVLETGYWPKIRLHTGDEMPVRQNNVKLITQYNLNDKILLDDIEKIIREGILTGQILRRDGTVISLKKPEDVEYLCRLILGGLGMQHDDAKLIHVTNLIKKLLSYSIYNADKYTYVPTALDMYTTCLRDPLFWRVMKRIVENVVLFKKLLPRYTRGEFGFPGVKVERLVTEKLVTFMDEYDMDITNAMYLDESEMHKKRSDMTYVARMRRLNHHPFKVTLDVISEKAVDAVVRIFIGPKYDCMGRLLSVNDKRLDMVEIDSFLYKLDTGKNTIIRNSIDMHGVIMDRPWTRNMFGVGATTTTTINSDRVVDDWWYKSRLGFPRRLLLPLGHLGGLPLQMFVVVTPVREGYVLPTIDTGIMKDRRVCRWTICIDNMPLGFPFDREIDLTHFFTNNMKFADIMVYRKDLALSNTVKDIDMSDMVMKRDDLTYLDNDMLVRWSYKDVMLMSTDQMLRM</sequence>
<dbReference type="EMBL" id="CAJQZP010000954">
    <property type="protein sequence ID" value="CAG5002757.1"/>
    <property type="molecule type" value="Genomic_DNA"/>
</dbReference>
<feature type="signal peptide" evidence="3">
    <location>
        <begin position="1"/>
        <end position="15"/>
    </location>
</feature>
<dbReference type="Pfam" id="PF03722">
    <property type="entry name" value="Hemocyanin_N"/>
    <property type="match status" value="1"/>
</dbReference>
<organism evidence="7 8">
    <name type="scientific">Parnassius apollo</name>
    <name type="common">Apollo butterfly</name>
    <name type="synonym">Papilio apollo</name>
    <dbReference type="NCBI Taxonomy" id="110799"/>
    <lineage>
        <taxon>Eukaryota</taxon>
        <taxon>Metazoa</taxon>
        <taxon>Ecdysozoa</taxon>
        <taxon>Arthropoda</taxon>
        <taxon>Hexapoda</taxon>
        <taxon>Insecta</taxon>
        <taxon>Pterygota</taxon>
        <taxon>Neoptera</taxon>
        <taxon>Endopterygota</taxon>
        <taxon>Lepidoptera</taxon>
        <taxon>Glossata</taxon>
        <taxon>Ditrysia</taxon>
        <taxon>Papilionoidea</taxon>
        <taxon>Papilionidae</taxon>
        <taxon>Parnassiinae</taxon>
        <taxon>Parnassini</taxon>
        <taxon>Parnassius</taxon>
        <taxon>Parnassius</taxon>
    </lineage>
</organism>
<feature type="domain" description="Hemocyanin C-terminal" evidence="6">
    <location>
        <begin position="449"/>
        <end position="700"/>
    </location>
</feature>
<dbReference type="OrthoDB" id="6371642at2759"/>
<evidence type="ECO:0000256" key="3">
    <source>
        <dbReference type="SAM" id="SignalP"/>
    </source>
</evidence>
<dbReference type="InterPro" id="IPR005204">
    <property type="entry name" value="Hemocyanin_N"/>
</dbReference>
<keyword evidence="3" id="KW-0732">Signal</keyword>
<dbReference type="InterPro" id="IPR013788">
    <property type="entry name" value="Hemocyanin/hexamerin"/>
</dbReference>
<feature type="chain" id="PRO_5035880693" evidence="3">
    <location>
        <begin position="16"/>
        <end position="752"/>
    </location>
</feature>
<comment type="similarity">
    <text evidence="2">Belongs to the hemocyanin family.</text>
</comment>
<evidence type="ECO:0000313" key="7">
    <source>
        <dbReference type="EMBL" id="CAG5002757.1"/>
    </source>
</evidence>
<name>A0A8S3X5F0_PARAO</name>
<comment type="caution">
    <text evidence="7">The sequence shown here is derived from an EMBL/GenBank/DDBJ whole genome shotgun (WGS) entry which is preliminary data.</text>
</comment>
<reference evidence="7" key="1">
    <citation type="submission" date="2021-04" db="EMBL/GenBank/DDBJ databases">
        <authorList>
            <person name="Tunstrom K."/>
        </authorList>
    </citation>
    <scope>NUCLEOTIDE SEQUENCE</scope>
</reference>
<dbReference type="InterPro" id="IPR005203">
    <property type="entry name" value="Hemocyanin_C"/>
</dbReference>
<dbReference type="AlphaFoldDB" id="A0A8S3X5F0"/>
<dbReference type="Pfam" id="PF00372">
    <property type="entry name" value="Hemocyanin_M"/>
    <property type="match status" value="1"/>
</dbReference>
<dbReference type="PROSITE" id="PS00210">
    <property type="entry name" value="HEMOCYANIN_2"/>
    <property type="match status" value="1"/>
</dbReference>
<evidence type="ECO:0000256" key="2">
    <source>
        <dbReference type="ARBA" id="ARBA00038082"/>
    </source>
</evidence>
<keyword evidence="1" id="KW-0758">Storage protein</keyword>
<dbReference type="Pfam" id="PF03723">
    <property type="entry name" value="Hemocyanin_C"/>
    <property type="match status" value="1"/>
</dbReference>
<feature type="domain" description="Hemocyanin N-terminal" evidence="5">
    <location>
        <begin position="40"/>
        <end position="159"/>
    </location>
</feature>
<evidence type="ECO:0000259" key="4">
    <source>
        <dbReference type="Pfam" id="PF00372"/>
    </source>
</evidence>
<dbReference type="GO" id="GO:0005615">
    <property type="term" value="C:extracellular space"/>
    <property type="evidence" value="ECO:0007669"/>
    <property type="project" value="UniProtKB-ARBA"/>
</dbReference>
<evidence type="ECO:0000259" key="6">
    <source>
        <dbReference type="Pfam" id="PF03723"/>
    </source>
</evidence>